<evidence type="ECO:0000256" key="12">
    <source>
        <dbReference type="RuleBase" id="RU362118"/>
    </source>
</evidence>
<dbReference type="InterPro" id="IPR015422">
    <property type="entry name" value="PyrdxlP-dep_Trfase_small"/>
</dbReference>
<dbReference type="GO" id="GO:0019346">
    <property type="term" value="P:transsulfuration"/>
    <property type="evidence" value="ECO:0007669"/>
    <property type="project" value="InterPro"/>
</dbReference>
<dbReference type="GO" id="GO:0018826">
    <property type="term" value="F:methionine gamma-lyase activity"/>
    <property type="evidence" value="ECO:0007669"/>
    <property type="project" value="UniProtKB-EC"/>
</dbReference>
<evidence type="ECO:0000256" key="1">
    <source>
        <dbReference type="ARBA" id="ARBA00001933"/>
    </source>
</evidence>
<comment type="similarity">
    <text evidence="2">Belongs to the trans-sulfuration enzymes family. L-methionine gamma-lyase subfamily.</text>
</comment>
<gene>
    <name evidence="13" type="ORF">DET56_12441</name>
</gene>
<dbReference type="EMBL" id="QGTZ01000024">
    <property type="protein sequence ID" value="PWW32691.1"/>
    <property type="molecule type" value="Genomic_DNA"/>
</dbReference>
<dbReference type="InterPro" id="IPR015421">
    <property type="entry name" value="PyrdxlP-dep_Trfase_major"/>
</dbReference>
<dbReference type="InterPro" id="IPR054542">
    <property type="entry name" value="Cys_met_metab_PP"/>
</dbReference>
<name>A0A855XN63_9BACL</name>
<evidence type="ECO:0000256" key="11">
    <source>
        <dbReference type="PIRSR" id="PIRSR001434-2"/>
    </source>
</evidence>
<evidence type="ECO:0000256" key="6">
    <source>
        <dbReference type="ARBA" id="ARBA00023239"/>
    </source>
</evidence>
<dbReference type="GO" id="GO:0047982">
    <property type="term" value="F:homocysteine desulfhydrase activity"/>
    <property type="evidence" value="ECO:0007669"/>
    <property type="project" value="UniProtKB-EC"/>
</dbReference>
<comment type="catalytic activity">
    <reaction evidence="9">
        <text>L-homocysteine + H2O = 2-oxobutanoate + hydrogen sulfide + NH4(+) + H(+)</text>
        <dbReference type="Rhea" id="RHEA:14501"/>
        <dbReference type="ChEBI" id="CHEBI:15377"/>
        <dbReference type="ChEBI" id="CHEBI:15378"/>
        <dbReference type="ChEBI" id="CHEBI:16763"/>
        <dbReference type="ChEBI" id="CHEBI:28938"/>
        <dbReference type="ChEBI" id="CHEBI:29919"/>
        <dbReference type="ChEBI" id="CHEBI:58199"/>
        <dbReference type="EC" id="4.4.1.2"/>
    </reaction>
    <physiologicalReaction direction="left-to-right" evidence="9">
        <dbReference type="Rhea" id="RHEA:14502"/>
    </physiologicalReaction>
</comment>
<evidence type="ECO:0000256" key="3">
    <source>
        <dbReference type="ARBA" id="ARBA00012222"/>
    </source>
</evidence>
<evidence type="ECO:0000256" key="2">
    <source>
        <dbReference type="ARBA" id="ARBA00008667"/>
    </source>
</evidence>
<evidence type="ECO:0000256" key="7">
    <source>
        <dbReference type="ARBA" id="ARBA00047175"/>
    </source>
</evidence>
<comment type="catalytic activity">
    <reaction evidence="10">
        <text>L-methionine + H2O = methanethiol + 2-oxobutanoate + NH4(+)</text>
        <dbReference type="Rhea" id="RHEA:23800"/>
        <dbReference type="ChEBI" id="CHEBI:15377"/>
        <dbReference type="ChEBI" id="CHEBI:16007"/>
        <dbReference type="ChEBI" id="CHEBI:16763"/>
        <dbReference type="ChEBI" id="CHEBI:28938"/>
        <dbReference type="ChEBI" id="CHEBI:57844"/>
        <dbReference type="EC" id="4.4.1.11"/>
    </reaction>
    <physiologicalReaction direction="left-to-right" evidence="10">
        <dbReference type="Rhea" id="RHEA:23801"/>
    </physiologicalReaction>
</comment>
<dbReference type="EC" id="4.4.1.2" evidence="7"/>
<evidence type="ECO:0000256" key="9">
    <source>
        <dbReference type="ARBA" id="ARBA00048780"/>
    </source>
</evidence>
<proteinExistence type="inferred from homology"/>
<dbReference type="Pfam" id="PF01053">
    <property type="entry name" value="Cys_Met_Meta_PP"/>
    <property type="match status" value="1"/>
</dbReference>
<comment type="caution">
    <text evidence="13">The sequence shown here is derived from an EMBL/GenBank/DDBJ whole genome shotgun (WGS) entry which is preliminary data.</text>
</comment>
<dbReference type="EC" id="4.4.1.11" evidence="3"/>
<dbReference type="PROSITE" id="PS00868">
    <property type="entry name" value="CYS_MET_METAB_PP"/>
    <property type="match status" value="1"/>
</dbReference>
<dbReference type="SUPFAM" id="SSF53383">
    <property type="entry name" value="PLP-dependent transferases"/>
    <property type="match status" value="1"/>
</dbReference>
<dbReference type="GO" id="GO:0005737">
    <property type="term" value="C:cytoplasm"/>
    <property type="evidence" value="ECO:0007669"/>
    <property type="project" value="TreeGrafter"/>
</dbReference>
<protein>
    <recommendedName>
        <fullName evidence="4">L-methionine gamma-lyase</fullName>
        <ecNumber evidence="3">4.4.1.11</ecNumber>
        <ecNumber evidence="7">4.4.1.2</ecNumber>
    </recommendedName>
    <alternativeName>
        <fullName evidence="8">Homocysteine desulfhydrase</fullName>
    </alternativeName>
</protein>
<feature type="modified residue" description="N6-(pyridoxal phosphate)lysine" evidence="11">
    <location>
        <position position="245"/>
    </location>
</feature>
<dbReference type="GO" id="GO:0030170">
    <property type="term" value="F:pyridoxal phosphate binding"/>
    <property type="evidence" value="ECO:0007669"/>
    <property type="project" value="InterPro"/>
</dbReference>
<evidence type="ECO:0000256" key="4">
    <source>
        <dbReference type="ARBA" id="ARBA00019040"/>
    </source>
</evidence>
<keyword evidence="5 11" id="KW-0663">Pyridoxal phosphate</keyword>
<dbReference type="FunFam" id="3.90.1150.10:FF:000008">
    <property type="entry name" value="Cystathionine gamma-synthase"/>
    <property type="match status" value="1"/>
</dbReference>
<evidence type="ECO:0000256" key="5">
    <source>
        <dbReference type="ARBA" id="ARBA00022898"/>
    </source>
</evidence>
<reference evidence="13 14" key="1">
    <citation type="submission" date="2018-05" db="EMBL/GenBank/DDBJ databases">
        <title>Freshwater and sediment microbial communities from various areas in North America, analyzing microbe dynamics in response to fracking.</title>
        <authorList>
            <person name="Lamendella R."/>
        </authorList>
    </citation>
    <scope>NUCLEOTIDE SEQUENCE [LARGE SCALE GENOMIC DNA]</scope>
    <source>
        <strain evidence="13 14">DB-3</strain>
    </source>
</reference>
<comment type="cofactor">
    <cofactor evidence="1 12">
        <name>pyridoxal 5'-phosphate</name>
        <dbReference type="ChEBI" id="CHEBI:597326"/>
    </cofactor>
</comment>
<organism evidence="13 14">
    <name type="scientific">Paenibacillus pabuli</name>
    <dbReference type="NCBI Taxonomy" id="1472"/>
    <lineage>
        <taxon>Bacteria</taxon>
        <taxon>Bacillati</taxon>
        <taxon>Bacillota</taxon>
        <taxon>Bacilli</taxon>
        <taxon>Bacillales</taxon>
        <taxon>Paenibacillaceae</taxon>
        <taxon>Paenibacillus</taxon>
    </lineage>
</organism>
<dbReference type="InterPro" id="IPR015424">
    <property type="entry name" value="PyrdxlP-dep_Trfase"/>
</dbReference>
<dbReference type="Proteomes" id="UP000247078">
    <property type="component" value="Unassembled WGS sequence"/>
</dbReference>
<evidence type="ECO:0000256" key="8">
    <source>
        <dbReference type="ARBA" id="ARBA00047199"/>
    </source>
</evidence>
<keyword evidence="6 13" id="KW-0456">Lyase</keyword>
<dbReference type="InterPro" id="IPR000277">
    <property type="entry name" value="Cys/Met-Metab_PyrdxlP-dep_enz"/>
</dbReference>
<evidence type="ECO:0000256" key="10">
    <source>
        <dbReference type="ARBA" id="ARBA00052699"/>
    </source>
</evidence>
<dbReference type="PANTHER" id="PTHR11808">
    <property type="entry name" value="TRANS-SULFURATION ENZYME FAMILY MEMBER"/>
    <property type="match status" value="1"/>
</dbReference>
<dbReference type="PANTHER" id="PTHR11808:SF80">
    <property type="entry name" value="CYSTATHIONINE GAMMA-LYASE"/>
    <property type="match status" value="1"/>
</dbReference>
<dbReference type="AlphaFoldDB" id="A0A855XN63"/>
<sequence>MINSTPKIRCIANTLTYSSIKRFSLFVYHFNYGEGVKDLNVNNSATTCIHGVHTAPKKIGPIASKIIPAVGYSFPDLDSAVDTVSGKVNGNFYGRYGNPTTQTLQSKIAILEHGEASLGVSSGMAAISSALLTFLQKDDHVICTKDVYGGSYKFLTNIAPRYGITTDFVDCTDIFAVEKVIRRNTKVLYIETPSNPCLTILDIGMLSELAHSYGLKVIIDNTFMTPILQRPLDLGADIVVHSATKYLNGHGDVIAGFIVGDAESIDTMNKKMVGDLGQVQNAWDSFLIDRGLKTLGVRMKQHCQSSMKVAEFLEQHPCIERVYYPGLTSHPQHLLAKKQMKDMGGIVSFELKGGYEEARRFINALKLAMISFSLGDPETLVQHPATMTHASVPLEEKLKCNITDRLVRISIGLEDAEDIILDIEQALSKV</sequence>
<evidence type="ECO:0000313" key="14">
    <source>
        <dbReference type="Proteomes" id="UP000247078"/>
    </source>
</evidence>
<dbReference type="Gene3D" id="3.90.1150.10">
    <property type="entry name" value="Aspartate Aminotransferase, domain 1"/>
    <property type="match status" value="1"/>
</dbReference>
<dbReference type="CDD" id="cd00614">
    <property type="entry name" value="CGS_like"/>
    <property type="match status" value="1"/>
</dbReference>
<accession>A0A855XN63</accession>
<dbReference type="Gene3D" id="3.40.640.10">
    <property type="entry name" value="Type I PLP-dependent aspartate aminotransferase-like (Major domain)"/>
    <property type="match status" value="1"/>
</dbReference>
<dbReference type="PIRSF" id="PIRSF001434">
    <property type="entry name" value="CGS"/>
    <property type="match status" value="1"/>
</dbReference>
<evidence type="ECO:0000313" key="13">
    <source>
        <dbReference type="EMBL" id="PWW32691.1"/>
    </source>
</evidence>
<dbReference type="FunFam" id="3.40.640.10:FF:000046">
    <property type="entry name" value="Cystathionine gamma-lyase"/>
    <property type="match status" value="1"/>
</dbReference>